<dbReference type="Proteomes" id="UP000019426">
    <property type="component" value="Chromosome M2/40_rep1"/>
</dbReference>
<dbReference type="STRING" id="1216932.CM240_0860"/>
<sequence length="98" mass="10826">MNLVIKDIIGSKVASENEQGDLIFDEIATSLDKSEAEILLDFSGLKLITTAFLNNAIGKLYKNYGKEKLNNRLKIKNITDKGDVELLKLVILNAMEAA</sequence>
<accession>W6RWL6</accession>
<dbReference type="KEGG" id="clt:CM240_0860"/>
<organism evidence="2 3">
    <name type="scientific">Clostridium bornimense</name>
    <dbReference type="NCBI Taxonomy" id="1216932"/>
    <lineage>
        <taxon>Bacteria</taxon>
        <taxon>Bacillati</taxon>
        <taxon>Bacillota</taxon>
        <taxon>Clostridia</taxon>
        <taxon>Eubacteriales</taxon>
        <taxon>Clostridiaceae</taxon>
        <taxon>Clostridium</taxon>
    </lineage>
</organism>
<proteinExistence type="predicted"/>
<dbReference type="eggNOG" id="ENOG5033EBU">
    <property type="taxonomic scope" value="Bacteria"/>
</dbReference>
<evidence type="ECO:0000259" key="1">
    <source>
        <dbReference type="Pfam" id="PF14213"/>
    </source>
</evidence>
<evidence type="ECO:0000313" key="3">
    <source>
        <dbReference type="Proteomes" id="UP000019426"/>
    </source>
</evidence>
<dbReference type="PATRIC" id="fig|1216932.3.peg.847"/>
<gene>
    <name evidence="2" type="ORF">CM240_0860</name>
</gene>
<feature type="domain" description="DUF4325" evidence="1">
    <location>
        <begin position="19"/>
        <end position="82"/>
    </location>
</feature>
<dbReference type="EMBL" id="HG917868">
    <property type="protein sequence ID" value="CDM68024.1"/>
    <property type="molecule type" value="Genomic_DNA"/>
</dbReference>
<dbReference type="Pfam" id="PF14213">
    <property type="entry name" value="DUF4325"/>
    <property type="match status" value="1"/>
</dbReference>
<reference evidence="2 3" key="1">
    <citation type="submission" date="2013-11" db="EMBL/GenBank/DDBJ databases">
        <title>Complete genome sequence of Clostridum sp. M2/40.</title>
        <authorList>
            <person name="Wibberg D."/>
            <person name="Puehler A."/>
            <person name="Schlueter A."/>
        </authorList>
    </citation>
    <scope>NUCLEOTIDE SEQUENCE [LARGE SCALE GENOMIC DNA]</scope>
    <source>
        <strain evidence="3">M2/40</strain>
    </source>
</reference>
<protein>
    <recommendedName>
        <fullName evidence="1">DUF4325 domain-containing protein</fullName>
    </recommendedName>
</protein>
<dbReference type="InterPro" id="IPR025474">
    <property type="entry name" value="DUF4325"/>
</dbReference>
<dbReference type="HOGENOM" id="CLU_155221_0_1_9"/>
<dbReference type="AlphaFoldDB" id="W6RWL6"/>
<dbReference type="RefSeq" id="WP_044036805.1">
    <property type="nucleotide sequence ID" value="NZ_HG917868.1"/>
</dbReference>
<name>W6RWL6_9CLOT</name>
<evidence type="ECO:0000313" key="2">
    <source>
        <dbReference type="EMBL" id="CDM68024.1"/>
    </source>
</evidence>
<keyword evidence="3" id="KW-1185">Reference proteome</keyword>